<dbReference type="AlphaFoldDB" id="A0A5J9TUM7"/>
<comment type="caution">
    <text evidence="2">The sequence shown here is derived from an EMBL/GenBank/DDBJ whole genome shotgun (WGS) entry which is preliminary data.</text>
</comment>
<evidence type="ECO:0000313" key="2">
    <source>
        <dbReference type="EMBL" id="TVU15102.1"/>
    </source>
</evidence>
<protein>
    <submittedName>
        <fullName evidence="2">Uncharacterized protein</fullName>
    </submittedName>
</protein>
<sequence>MDGETRKFPLQPGTQTAPLFGSASLRAPTNEAHCALDPSPSLAFPFFPAAFPFFRRLLDELRRPSAGEEPPSPRASAEEKSRQASHGEAEHAGTRRSPPLHRRSLALPCVFFFSSFSRTSRHGRAELELALRCPRLIPDPFLKRRAVESPGSNSPPSSMVNRAAVTMPFDSSSMTKGLEVFDTQQHPCRNKTRRGIATKLALKFLIHSNTLVAIFSKLKFPLQWTCNETRLCAAPRRSDAS</sequence>
<dbReference type="Gramene" id="TVU15102">
    <property type="protein sequence ID" value="TVU15102"/>
    <property type="gene ID" value="EJB05_38604"/>
</dbReference>
<feature type="non-terminal residue" evidence="2">
    <location>
        <position position="1"/>
    </location>
</feature>
<organism evidence="2 3">
    <name type="scientific">Eragrostis curvula</name>
    <name type="common">weeping love grass</name>
    <dbReference type="NCBI Taxonomy" id="38414"/>
    <lineage>
        <taxon>Eukaryota</taxon>
        <taxon>Viridiplantae</taxon>
        <taxon>Streptophyta</taxon>
        <taxon>Embryophyta</taxon>
        <taxon>Tracheophyta</taxon>
        <taxon>Spermatophyta</taxon>
        <taxon>Magnoliopsida</taxon>
        <taxon>Liliopsida</taxon>
        <taxon>Poales</taxon>
        <taxon>Poaceae</taxon>
        <taxon>PACMAD clade</taxon>
        <taxon>Chloridoideae</taxon>
        <taxon>Eragrostideae</taxon>
        <taxon>Eragrostidinae</taxon>
        <taxon>Eragrostis</taxon>
    </lineage>
</organism>
<evidence type="ECO:0000256" key="1">
    <source>
        <dbReference type="SAM" id="MobiDB-lite"/>
    </source>
</evidence>
<dbReference type="EMBL" id="RWGY01000031">
    <property type="protein sequence ID" value="TVU15102.1"/>
    <property type="molecule type" value="Genomic_DNA"/>
</dbReference>
<feature type="region of interest" description="Disordered" evidence="1">
    <location>
        <begin position="64"/>
        <end position="100"/>
    </location>
</feature>
<gene>
    <name evidence="2" type="ORF">EJB05_38604</name>
</gene>
<evidence type="ECO:0000313" key="3">
    <source>
        <dbReference type="Proteomes" id="UP000324897"/>
    </source>
</evidence>
<feature type="compositionally biased region" description="Basic and acidic residues" evidence="1">
    <location>
        <begin position="76"/>
        <end position="93"/>
    </location>
</feature>
<accession>A0A5J9TUM7</accession>
<proteinExistence type="predicted"/>
<name>A0A5J9TUM7_9POAL</name>
<reference evidence="2 3" key="1">
    <citation type="journal article" date="2019" name="Sci. Rep.">
        <title>A high-quality genome of Eragrostis curvula grass provides insights into Poaceae evolution and supports new strategies to enhance forage quality.</title>
        <authorList>
            <person name="Carballo J."/>
            <person name="Santos B.A.C.M."/>
            <person name="Zappacosta D."/>
            <person name="Garbus I."/>
            <person name="Selva J.P."/>
            <person name="Gallo C.A."/>
            <person name="Diaz A."/>
            <person name="Albertini E."/>
            <person name="Caccamo M."/>
            <person name="Echenique V."/>
        </authorList>
    </citation>
    <scope>NUCLEOTIDE SEQUENCE [LARGE SCALE GENOMIC DNA]</scope>
    <source>
        <strain evidence="3">cv. Victoria</strain>
        <tissue evidence="2">Leaf</tissue>
    </source>
</reference>
<feature type="region of interest" description="Disordered" evidence="1">
    <location>
        <begin position="1"/>
        <end position="21"/>
    </location>
</feature>
<dbReference type="Proteomes" id="UP000324897">
    <property type="component" value="Unassembled WGS sequence"/>
</dbReference>
<keyword evidence="3" id="KW-1185">Reference proteome</keyword>